<dbReference type="OrthoDB" id="5298576at2"/>
<proteinExistence type="predicted"/>
<dbReference type="NCBIfam" id="TIGR01841">
    <property type="entry name" value="phasin"/>
    <property type="match status" value="1"/>
</dbReference>
<evidence type="ECO:0000313" key="3">
    <source>
        <dbReference type="EMBL" id="OZI31280.1"/>
    </source>
</evidence>
<dbReference type="Proteomes" id="UP000216020">
    <property type="component" value="Unassembled WGS sequence"/>
</dbReference>
<dbReference type="InterPro" id="IPR018968">
    <property type="entry name" value="Phasin"/>
</dbReference>
<evidence type="ECO:0000259" key="2">
    <source>
        <dbReference type="Pfam" id="PF09361"/>
    </source>
</evidence>
<protein>
    <submittedName>
        <fullName evidence="3">Phasin (PHA-granule associated protein)</fullName>
    </submittedName>
</protein>
<dbReference type="AlphaFoldDB" id="A0A261S3A5"/>
<evidence type="ECO:0000313" key="4">
    <source>
        <dbReference type="Proteomes" id="UP000216020"/>
    </source>
</evidence>
<dbReference type="RefSeq" id="WP_094855693.1">
    <property type="nucleotide sequence ID" value="NZ_NEVM01000005.1"/>
</dbReference>
<sequence length="196" mass="20301">MTAIPQQVLARQKAQLNTFIAAQTALFAGFEKLIDLNLKVVKASLDEVALRSQQATDVKDAQEAVAFSTGLVQPGAEKALAYGKHVYDIVTGVQTELVKLGEEQIAEGQSQLSEAIDQWSKNAPTGSEGAVALVKSSLATATSAFDSLTKAAKQAAEVAESNLNAAANATFKAASDAADVANKVASPRSRRAAAAA</sequence>
<dbReference type="InterPro" id="IPR010127">
    <property type="entry name" value="Phasin_subfam-1"/>
</dbReference>
<evidence type="ECO:0000256" key="1">
    <source>
        <dbReference type="SAM" id="MobiDB-lite"/>
    </source>
</evidence>
<keyword evidence="4" id="KW-1185">Reference proteome</keyword>
<gene>
    <name evidence="3" type="ORF">CAL29_25485</name>
</gene>
<organism evidence="3 4">
    <name type="scientific">Bordetella genomosp. 10</name>
    <dbReference type="NCBI Taxonomy" id="1416804"/>
    <lineage>
        <taxon>Bacteria</taxon>
        <taxon>Pseudomonadati</taxon>
        <taxon>Pseudomonadota</taxon>
        <taxon>Betaproteobacteria</taxon>
        <taxon>Burkholderiales</taxon>
        <taxon>Alcaligenaceae</taxon>
        <taxon>Bordetella</taxon>
    </lineage>
</organism>
<feature type="region of interest" description="Disordered" evidence="1">
    <location>
        <begin position="174"/>
        <end position="196"/>
    </location>
</feature>
<name>A0A261S3A5_9BORD</name>
<comment type="caution">
    <text evidence="3">The sequence shown here is derived from an EMBL/GenBank/DDBJ whole genome shotgun (WGS) entry which is preliminary data.</text>
</comment>
<dbReference type="EMBL" id="NEVM01000005">
    <property type="protein sequence ID" value="OZI31280.1"/>
    <property type="molecule type" value="Genomic_DNA"/>
</dbReference>
<dbReference type="Pfam" id="PF09361">
    <property type="entry name" value="Phasin_2"/>
    <property type="match status" value="1"/>
</dbReference>
<feature type="domain" description="Phasin" evidence="2">
    <location>
        <begin position="6"/>
        <end position="105"/>
    </location>
</feature>
<accession>A0A261S3A5</accession>
<reference evidence="4" key="1">
    <citation type="submission" date="2017-05" db="EMBL/GenBank/DDBJ databases">
        <title>Complete and WGS of Bordetella genogroups.</title>
        <authorList>
            <person name="Spilker T."/>
            <person name="Lipuma J."/>
        </authorList>
    </citation>
    <scope>NUCLEOTIDE SEQUENCE [LARGE SCALE GENOMIC DNA]</scope>
    <source>
        <strain evidence="4">AU16122</strain>
    </source>
</reference>